<accession>A0ABN9MA38</accession>
<dbReference type="InterPro" id="IPR024867">
    <property type="entry name" value="NFRKB"/>
</dbReference>
<protein>
    <submittedName>
        <fullName evidence="2">Uncharacterized protein</fullName>
    </submittedName>
</protein>
<feature type="region of interest" description="Disordered" evidence="1">
    <location>
        <begin position="48"/>
        <end position="74"/>
    </location>
</feature>
<sequence>GHLNPEVVKYRQLCLKSQYKRYLTSQQQYFHNLLKQILASRKELLDTSRKKGPDLVMKRKSGSLRNSPEERERRAQRRYLKILRGRSELLVSPQSPPPRPPERLFLFAQCLLYPPRTWRR</sequence>
<dbReference type="PANTHER" id="PTHR13052">
    <property type="entry name" value="NFRKB-RELATED"/>
    <property type="match status" value="1"/>
</dbReference>
<gene>
    <name evidence="2" type="ORF">RIMI_LOCUS18478258</name>
</gene>
<comment type="caution">
    <text evidence="2">The sequence shown here is derived from an EMBL/GenBank/DDBJ whole genome shotgun (WGS) entry which is preliminary data.</text>
</comment>
<keyword evidence="3" id="KW-1185">Reference proteome</keyword>
<dbReference type="Proteomes" id="UP001176940">
    <property type="component" value="Unassembled WGS sequence"/>
</dbReference>
<dbReference type="EMBL" id="CAUEEQ010056477">
    <property type="protein sequence ID" value="CAJ0963036.1"/>
    <property type="molecule type" value="Genomic_DNA"/>
</dbReference>
<organism evidence="2 3">
    <name type="scientific">Ranitomeya imitator</name>
    <name type="common">mimic poison frog</name>
    <dbReference type="NCBI Taxonomy" id="111125"/>
    <lineage>
        <taxon>Eukaryota</taxon>
        <taxon>Metazoa</taxon>
        <taxon>Chordata</taxon>
        <taxon>Craniata</taxon>
        <taxon>Vertebrata</taxon>
        <taxon>Euteleostomi</taxon>
        <taxon>Amphibia</taxon>
        <taxon>Batrachia</taxon>
        <taxon>Anura</taxon>
        <taxon>Neobatrachia</taxon>
        <taxon>Hyloidea</taxon>
        <taxon>Dendrobatidae</taxon>
        <taxon>Dendrobatinae</taxon>
        <taxon>Ranitomeya</taxon>
    </lineage>
</organism>
<feature type="non-terminal residue" evidence="2">
    <location>
        <position position="1"/>
    </location>
</feature>
<name>A0ABN9MA38_9NEOB</name>
<evidence type="ECO:0000313" key="3">
    <source>
        <dbReference type="Proteomes" id="UP001176940"/>
    </source>
</evidence>
<feature type="non-terminal residue" evidence="2">
    <location>
        <position position="120"/>
    </location>
</feature>
<proteinExistence type="predicted"/>
<reference evidence="2" key="1">
    <citation type="submission" date="2023-07" db="EMBL/GenBank/DDBJ databases">
        <authorList>
            <person name="Stuckert A."/>
        </authorList>
    </citation>
    <scope>NUCLEOTIDE SEQUENCE</scope>
</reference>
<evidence type="ECO:0000256" key="1">
    <source>
        <dbReference type="SAM" id="MobiDB-lite"/>
    </source>
</evidence>
<evidence type="ECO:0000313" key="2">
    <source>
        <dbReference type="EMBL" id="CAJ0963036.1"/>
    </source>
</evidence>
<dbReference type="PANTHER" id="PTHR13052:SF3">
    <property type="entry name" value="NUCLEAR FACTOR RELATED TO KAPPA-B-BINDING PROTEIN"/>
    <property type="match status" value="1"/>
</dbReference>
<feature type="compositionally biased region" description="Basic and acidic residues" evidence="1">
    <location>
        <begin position="48"/>
        <end position="57"/>
    </location>
</feature>